<name>A0AAV4MN81_CAEEX</name>
<evidence type="ECO:0000313" key="1">
    <source>
        <dbReference type="EMBL" id="GIX73876.1"/>
    </source>
</evidence>
<protein>
    <submittedName>
        <fullName evidence="1">Uncharacterized protein</fullName>
    </submittedName>
</protein>
<accession>A0AAV4MN81</accession>
<sequence length="87" mass="9836">MPQQPRRSGSFRLSSYGLYFSSSTIFSSLVQREQFLRILGERNAEENSSLAVENKICRMAGKISKELLHTDDSSWCKVLERDGAPHG</sequence>
<gene>
    <name evidence="1" type="ORF">CEXT_68421</name>
</gene>
<organism evidence="1 2">
    <name type="scientific">Caerostris extrusa</name>
    <name type="common">Bark spider</name>
    <name type="synonym">Caerostris bankana</name>
    <dbReference type="NCBI Taxonomy" id="172846"/>
    <lineage>
        <taxon>Eukaryota</taxon>
        <taxon>Metazoa</taxon>
        <taxon>Ecdysozoa</taxon>
        <taxon>Arthropoda</taxon>
        <taxon>Chelicerata</taxon>
        <taxon>Arachnida</taxon>
        <taxon>Araneae</taxon>
        <taxon>Araneomorphae</taxon>
        <taxon>Entelegynae</taxon>
        <taxon>Araneoidea</taxon>
        <taxon>Araneidae</taxon>
        <taxon>Caerostris</taxon>
    </lineage>
</organism>
<dbReference type="Proteomes" id="UP001054945">
    <property type="component" value="Unassembled WGS sequence"/>
</dbReference>
<dbReference type="EMBL" id="BPLR01020000">
    <property type="protein sequence ID" value="GIX73876.1"/>
    <property type="molecule type" value="Genomic_DNA"/>
</dbReference>
<reference evidence="1 2" key="1">
    <citation type="submission" date="2021-06" db="EMBL/GenBank/DDBJ databases">
        <title>Caerostris extrusa draft genome.</title>
        <authorList>
            <person name="Kono N."/>
            <person name="Arakawa K."/>
        </authorList>
    </citation>
    <scope>NUCLEOTIDE SEQUENCE [LARGE SCALE GENOMIC DNA]</scope>
</reference>
<dbReference type="AlphaFoldDB" id="A0AAV4MN81"/>
<comment type="caution">
    <text evidence="1">The sequence shown here is derived from an EMBL/GenBank/DDBJ whole genome shotgun (WGS) entry which is preliminary data.</text>
</comment>
<keyword evidence="2" id="KW-1185">Reference proteome</keyword>
<proteinExistence type="predicted"/>
<evidence type="ECO:0000313" key="2">
    <source>
        <dbReference type="Proteomes" id="UP001054945"/>
    </source>
</evidence>